<evidence type="ECO:0000256" key="1">
    <source>
        <dbReference type="SAM" id="SignalP"/>
    </source>
</evidence>
<feature type="signal peptide" evidence="1">
    <location>
        <begin position="1"/>
        <end position="16"/>
    </location>
</feature>
<dbReference type="EMBL" id="NIVC01001095">
    <property type="protein sequence ID" value="PAA72401.1"/>
    <property type="molecule type" value="Genomic_DNA"/>
</dbReference>
<proteinExistence type="predicted"/>
<evidence type="ECO:0000313" key="2">
    <source>
        <dbReference type="EMBL" id="PAA72401.1"/>
    </source>
</evidence>
<reference evidence="2 3" key="1">
    <citation type="submission" date="2017-06" db="EMBL/GenBank/DDBJ databases">
        <title>A platform for efficient transgenesis in Macrostomum lignano, a flatworm model organism for stem cell research.</title>
        <authorList>
            <person name="Berezikov E."/>
        </authorList>
    </citation>
    <scope>NUCLEOTIDE SEQUENCE [LARGE SCALE GENOMIC DNA]</scope>
    <source>
        <strain evidence="2">DV1</strain>
        <tissue evidence="2">Whole organism</tissue>
    </source>
</reference>
<keyword evidence="3" id="KW-1185">Reference proteome</keyword>
<evidence type="ECO:0000313" key="3">
    <source>
        <dbReference type="Proteomes" id="UP000215902"/>
    </source>
</evidence>
<keyword evidence="1" id="KW-0732">Signal</keyword>
<accession>A0A267FF36</accession>
<organism evidence="2 3">
    <name type="scientific">Macrostomum lignano</name>
    <dbReference type="NCBI Taxonomy" id="282301"/>
    <lineage>
        <taxon>Eukaryota</taxon>
        <taxon>Metazoa</taxon>
        <taxon>Spiralia</taxon>
        <taxon>Lophotrochozoa</taxon>
        <taxon>Platyhelminthes</taxon>
        <taxon>Rhabditophora</taxon>
        <taxon>Macrostomorpha</taxon>
        <taxon>Macrostomida</taxon>
        <taxon>Macrostomidae</taxon>
        <taxon>Macrostomum</taxon>
    </lineage>
</organism>
<dbReference type="Proteomes" id="UP000215902">
    <property type="component" value="Unassembled WGS sequence"/>
</dbReference>
<name>A0A267FF36_9PLAT</name>
<protein>
    <submittedName>
        <fullName evidence="2">Uncharacterized protein</fullName>
    </submittedName>
</protein>
<sequence length="367" mass="40538">MLLLTLLLVLAKESINQKIGSIPQTEFNNLQDISCQKSQSALATAYVQRLSLSSAQHMLAEAIPLTCRPGFSPLIRQVLLGCQAEGKARIAISRPSLALVADTCRKEDIDNFGRLSGLNGCRLALQDFCGAGGCPQGNFTAQVDFVCYRRSGRYRLCNQQLTLSRLDQLIEAAPSPTELNESCDGQLSVSESPSVAVLLTILDMRLKATILPNYGSYFKLIQDGISLLQLTDQKAAKLPTYWPIYSRNVSQLRILYRYAEQLVEFHPYLIRVQKACHLPQTRWPLEEFNNDNNVSVLAVCHDKNSDTIRMLIGLSSTGTDSLKVTYRCHSDTGDPIGPASVCLYRYGPTTDCVRMAVLDSSCGTMSQ</sequence>
<comment type="caution">
    <text evidence="2">The sequence shown here is derived from an EMBL/GenBank/DDBJ whole genome shotgun (WGS) entry which is preliminary data.</text>
</comment>
<gene>
    <name evidence="2" type="ORF">BOX15_Mlig021301g1</name>
</gene>
<feature type="chain" id="PRO_5012921712" evidence="1">
    <location>
        <begin position="17"/>
        <end position="367"/>
    </location>
</feature>
<dbReference type="AlphaFoldDB" id="A0A267FF36"/>